<gene>
    <name evidence="3" type="ORF">Adt_15240</name>
</gene>
<reference evidence="4" key="1">
    <citation type="submission" date="2024-07" db="EMBL/GenBank/DDBJ databases">
        <title>Two chromosome-level genome assemblies of Korean endemic species Abeliophyllum distichum and Forsythia ovata (Oleaceae).</title>
        <authorList>
            <person name="Jang H."/>
        </authorList>
    </citation>
    <scope>NUCLEOTIDE SEQUENCE [LARGE SCALE GENOMIC DNA]</scope>
</reference>
<dbReference type="InterPro" id="IPR012337">
    <property type="entry name" value="RNaseH-like_sf"/>
</dbReference>
<comment type="caution">
    <text evidence="3">The sequence shown here is derived from an EMBL/GenBank/DDBJ whole genome shotgun (WGS) entry which is preliminary data.</text>
</comment>
<dbReference type="EMBL" id="JBFOLK010000004">
    <property type="protein sequence ID" value="KAL2518993.1"/>
    <property type="molecule type" value="Genomic_DNA"/>
</dbReference>
<dbReference type="Pfam" id="PF05699">
    <property type="entry name" value="Dimer_Tnp_hAT"/>
    <property type="match status" value="1"/>
</dbReference>
<dbReference type="InterPro" id="IPR008906">
    <property type="entry name" value="HATC_C_dom"/>
</dbReference>
<organism evidence="3 4">
    <name type="scientific">Abeliophyllum distichum</name>
    <dbReference type="NCBI Taxonomy" id="126358"/>
    <lineage>
        <taxon>Eukaryota</taxon>
        <taxon>Viridiplantae</taxon>
        <taxon>Streptophyta</taxon>
        <taxon>Embryophyta</taxon>
        <taxon>Tracheophyta</taxon>
        <taxon>Spermatophyta</taxon>
        <taxon>Magnoliopsida</taxon>
        <taxon>eudicotyledons</taxon>
        <taxon>Gunneridae</taxon>
        <taxon>Pentapetalae</taxon>
        <taxon>asterids</taxon>
        <taxon>lamiids</taxon>
        <taxon>Lamiales</taxon>
        <taxon>Oleaceae</taxon>
        <taxon>Forsythieae</taxon>
        <taxon>Abeliophyllum</taxon>
    </lineage>
</organism>
<evidence type="ECO:0000313" key="3">
    <source>
        <dbReference type="EMBL" id="KAL2518993.1"/>
    </source>
</evidence>
<evidence type="ECO:0000259" key="2">
    <source>
        <dbReference type="Pfam" id="PF05699"/>
    </source>
</evidence>
<dbReference type="PANTHER" id="PTHR23272:SF184">
    <property type="entry name" value="OS03G0311250 PROTEIN"/>
    <property type="match status" value="1"/>
</dbReference>
<feature type="region of interest" description="Disordered" evidence="1">
    <location>
        <begin position="1"/>
        <end position="25"/>
    </location>
</feature>
<evidence type="ECO:0000313" key="4">
    <source>
        <dbReference type="Proteomes" id="UP001604336"/>
    </source>
</evidence>
<keyword evidence="4" id="KW-1185">Reference proteome</keyword>
<dbReference type="PANTHER" id="PTHR23272">
    <property type="entry name" value="BED FINGER-RELATED"/>
    <property type="match status" value="1"/>
</dbReference>
<dbReference type="SUPFAM" id="SSF53098">
    <property type="entry name" value="Ribonuclease H-like"/>
    <property type="match status" value="1"/>
</dbReference>
<proteinExistence type="predicted"/>
<name>A0ABD1U2J1_9LAMI</name>
<dbReference type="AlphaFoldDB" id="A0ABD1U2J1"/>
<dbReference type="Proteomes" id="UP001604336">
    <property type="component" value="Unassembled WGS sequence"/>
</dbReference>
<sequence length="121" mass="13476">MTTSTTLDRAERPLQAQQYSESGTTSLVRATPFDFGSGHVNPRAALDPRLIFDAVPVSTVASESAFSAANRVLDERRSRLKEDILEALICVKDWLFANRMIQDKMSDDIAENFKNLVIAED</sequence>
<dbReference type="InterPro" id="IPR036852">
    <property type="entry name" value="Peptidase_S8/S53_dom_sf"/>
</dbReference>
<feature type="compositionally biased region" description="Polar residues" evidence="1">
    <location>
        <begin position="15"/>
        <end position="25"/>
    </location>
</feature>
<protein>
    <submittedName>
        <fullName evidence="3">Subtilisin-like protease</fullName>
    </submittedName>
</protein>
<accession>A0ABD1U2J1</accession>
<evidence type="ECO:0000256" key="1">
    <source>
        <dbReference type="SAM" id="MobiDB-lite"/>
    </source>
</evidence>
<dbReference type="Gene3D" id="3.40.50.200">
    <property type="entry name" value="Peptidase S8/S53 domain"/>
    <property type="match status" value="1"/>
</dbReference>
<feature type="domain" description="HAT C-terminal dimerisation" evidence="2">
    <location>
        <begin position="54"/>
        <end position="95"/>
    </location>
</feature>